<evidence type="ECO:0000256" key="4">
    <source>
        <dbReference type="ARBA" id="ARBA00022729"/>
    </source>
</evidence>
<keyword evidence="6 8" id="KW-0472">Membrane</keyword>
<dbReference type="Pfam" id="PF01105">
    <property type="entry name" value="EMP24_GP25L"/>
    <property type="match status" value="1"/>
</dbReference>
<gene>
    <name evidence="11" type="ORF">BN980_GECA05s04333g</name>
    <name evidence="12" type="ORF">DV451_004974</name>
</gene>
<feature type="signal peptide" evidence="9">
    <location>
        <begin position="1"/>
        <end position="20"/>
    </location>
</feature>
<dbReference type="InterPro" id="IPR015720">
    <property type="entry name" value="Emp24-like"/>
</dbReference>
<comment type="caution">
    <text evidence="11">The sequence shown here is derived from an EMBL/GenBank/DDBJ whole genome shotgun (WGS) entry which is preliminary data.</text>
</comment>
<name>A0A0J9X8M6_GEOCN</name>
<evidence type="ECO:0000256" key="7">
    <source>
        <dbReference type="RuleBase" id="RU003827"/>
    </source>
</evidence>
<sequence>MRTVNFLLLAFLALLPAVSALKFSVEAKTKGSPPRCIRDFVTKGKMVIIKVKTDGSKGDGQILNLNVQDNKGNEHGRKKNLAGDISMTFTAHDDAAFDICFENVLAGAPYGSKRDIELNVEIGTQARDWNLVQAAEKLKPTEADLKRIEELTDEVQRELEYLKIRETRLRDTNESTNRRVKFFSIIVILALLSFGVWQIIYLRAYFKSKHII</sequence>
<organism evidence="11 13">
    <name type="scientific">Geotrichum candidum</name>
    <name type="common">Oospora lactis</name>
    <name type="synonym">Dipodascus geotrichum</name>
    <dbReference type="NCBI Taxonomy" id="1173061"/>
    <lineage>
        <taxon>Eukaryota</taxon>
        <taxon>Fungi</taxon>
        <taxon>Dikarya</taxon>
        <taxon>Ascomycota</taxon>
        <taxon>Saccharomycotina</taxon>
        <taxon>Dipodascomycetes</taxon>
        <taxon>Dipodascales</taxon>
        <taxon>Dipodascaceae</taxon>
        <taxon>Geotrichum</taxon>
    </lineage>
</organism>
<evidence type="ECO:0000256" key="3">
    <source>
        <dbReference type="ARBA" id="ARBA00022692"/>
    </source>
</evidence>
<dbReference type="InterPro" id="IPR009038">
    <property type="entry name" value="GOLD_dom"/>
</dbReference>
<dbReference type="SMART" id="SM01190">
    <property type="entry name" value="EMP24_GP25L"/>
    <property type="match status" value="1"/>
</dbReference>
<evidence type="ECO:0000256" key="6">
    <source>
        <dbReference type="ARBA" id="ARBA00023136"/>
    </source>
</evidence>
<dbReference type="EMBL" id="CCBN010000005">
    <property type="protein sequence ID" value="CDO53605.1"/>
    <property type="molecule type" value="Genomic_DNA"/>
</dbReference>
<keyword evidence="4 9" id="KW-0732">Signal</keyword>
<evidence type="ECO:0000256" key="2">
    <source>
        <dbReference type="ARBA" id="ARBA00007104"/>
    </source>
</evidence>
<evidence type="ECO:0000313" key="12">
    <source>
        <dbReference type="EMBL" id="KAF5094583.1"/>
    </source>
</evidence>
<dbReference type="PANTHER" id="PTHR22811">
    <property type="entry name" value="TRANSMEMBRANE EMP24 DOMAIN-CONTAINING PROTEIN"/>
    <property type="match status" value="1"/>
</dbReference>
<dbReference type="STRING" id="1173061.A0A0J9X8M6"/>
<keyword evidence="3 7" id="KW-0812">Transmembrane</keyword>
<dbReference type="GO" id="GO:0016020">
    <property type="term" value="C:membrane"/>
    <property type="evidence" value="ECO:0007669"/>
    <property type="project" value="UniProtKB-SubCell"/>
</dbReference>
<evidence type="ECO:0000256" key="1">
    <source>
        <dbReference type="ARBA" id="ARBA00004479"/>
    </source>
</evidence>
<dbReference type="PROSITE" id="PS50866">
    <property type="entry name" value="GOLD"/>
    <property type="match status" value="1"/>
</dbReference>
<feature type="chain" id="PRO_5044544391" evidence="9">
    <location>
        <begin position="21"/>
        <end position="212"/>
    </location>
</feature>
<evidence type="ECO:0000256" key="5">
    <source>
        <dbReference type="ARBA" id="ARBA00022989"/>
    </source>
</evidence>
<proteinExistence type="inferred from homology"/>
<reference evidence="11 13" key="1">
    <citation type="submission" date="2014-03" db="EMBL/GenBank/DDBJ databases">
        <authorList>
            <person name="Casaregola S."/>
        </authorList>
    </citation>
    <scope>NUCLEOTIDE SEQUENCE [LARGE SCALE GENOMIC DNA]</scope>
    <source>
        <strain evidence="11 13">CLIB 918</strain>
    </source>
</reference>
<evidence type="ECO:0000256" key="9">
    <source>
        <dbReference type="SAM" id="SignalP"/>
    </source>
</evidence>
<comment type="similarity">
    <text evidence="2 7">Belongs to the EMP24/GP25L family.</text>
</comment>
<comment type="subcellular location">
    <subcellularLocation>
        <location evidence="1 7">Membrane</location>
        <topology evidence="1 7">Single-pass type I membrane protein</topology>
    </subcellularLocation>
</comment>
<dbReference type="Proteomes" id="UP000750522">
    <property type="component" value="Unassembled WGS sequence"/>
</dbReference>
<dbReference type="EMBL" id="QQZK01000179">
    <property type="protein sequence ID" value="KAF5094583.1"/>
    <property type="molecule type" value="Genomic_DNA"/>
</dbReference>
<evidence type="ECO:0000256" key="8">
    <source>
        <dbReference type="SAM" id="Phobius"/>
    </source>
</evidence>
<evidence type="ECO:0000259" key="10">
    <source>
        <dbReference type="PROSITE" id="PS50866"/>
    </source>
</evidence>
<keyword evidence="13" id="KW-1185">Reference proteome</keyword>
<feature type="domain" description="GOLD" evidence="10">
    <location>
        <begin position="34"/>
        <end position="122"/>
    </location>
</feature>
<keyword evidence="5 8" id="KW-1133">Transmembrane helix</keyword>
<protein>
    <submittedName>
        <fullName evidence="11">Similar to Saccharomyces cerevisiae YML012W ERV25 Protein that forms a heterotrimeric complex with Erp1,Erp2p, and Emp24, member of the p24 family</fullName>
    </submittedName>
</protein>
<evidence type="ECO:0000313" key="13">
    <source>
        <dbReference type="Proteomes" id="UP000242525"/>
    </source>
</evidence>
<dbReference type="OrthoDB" id="759142at2759"/>
<accession>A0A0J9X8M6</accession>
<dbReference type="AlphaFoldDB" id="A0A0J9X8M6"/>
<evidence type="ECO:0000313" key="11">
    <source>
        <dbReference type="EMBL" id="CDO53605.1"/>
    </source>
</evidence>
<dbReference type="Proteomes" id="UP000242525">
    <property type="component" value="Unassembled WGS sequence"/>
</dbReference>
<reference evidence="12" key="3">
    <citation type="submission" date="2020-01" db="EMBL/GenBank/DDBJ databases">
        <authorList>
            <person name="Perkins V."/>
            <person name="Lessard M.-H."/>
            <person name="Dugat-Bony E."/>
            <person name="Frenette M."/>
            <person name="Labrie S."/>
        </authorList>
    </citation>
    <scope>NUCLEOTIDE SEQUENCE</scope>
    <source>
        <strain evidence="12">LMA-70</strain>
    </source>
</reference>
<reference evidence="12" key="2">
    <citation type="journal article" date="2020" name="Front. Microbiol.">
        <title>Phenotypic and Genetic Characterization of the Cheese Ripening Yeast Geotrichum candidum.</title>
        <authorList>
            <person name="Perkins V."/>
            <person name="Vignola S."/>
            <person name="Lessard M.H."/>
            <person name="Plante P.L."/>
            <person name="Corbeil J."/>
            <person name="Dugat-Bony E."/>
            <person name="Frenette M."/>
            <person name="Labrie S."/>
        </authorList>
    </citation>
    <scope>NUCLEOTIDE SEQUENCE</scope>
    <source>
        <strain evidence="12">LMA-70</strain>
    </source>
</reference>
<feature type="transmembrane region" description="Helical" evidence="8">
    <location>
        <begin position="182"/>
        <end position="202"/>
    </location>
</feature>